<dbReference type="GO" id="GO:0046872">
    <property type="term" value="F:metal ion binding"/>
    <property type="evidence" value="ECO:0007669"/>
    <property type="project" value="UniProtKB-KW"/>
</dbReference>
<feature type="binding site" evidence="2">
    <location>
        <position position="180"/>
    </location>
    <ligand>
        <name>Zn(2+)</name>
        <dbReference type="ChEBI" id="CHEBI:29105"/>
        <label>2</label>
    </ligand>
</feature>
<feature type="binding site" evidence="2">
    <location>
        <position position="62"/>
    </location>
    <ligand>
        <name>Zn(2+)</name>
        <dbReference type="ChEBI" id="CHEBI:29105"/>
        <label>2</label>
    </ligand>
</feature>
<comment type="caution">
    <text evidence="3">The sequence shown here is derived from an EMBL/GenBank/DDBJ whole genome shotgun (WGS) entry which is preliminary data.</text>
</comment>
<dbReference type="PANTHER" id="PTHR11596">
    <property type="entry name" value="ALKALINE PHOSPHATASE"/>
    <property type="match status" value="1"/>
</dbReference>
<gene>
    <name evidence="3" type="ORF">B5V51_7647</name>
</gene>
<dbReference type="InterPro" id="IPR001952">
    <property type="entry name" value="Alkaline_phosphatase"/>
</dbReference>
<proteinExistence type="predicted"/>
<dbReference type="Pfam" id="PF00245">
    <property type="entry name" value="Alk_phosphatase"/>
    <property type="match status" value="1"/>
</dbReference>
<feature type="binding site" evidence="2">
    <location>
        <position position="57"/>
    </location>
    <ligand>
        <name>Mg(2+)</name>
        <dbReference type="ChEBI" id="CHEBI:18420"/>
    </ligand>
</feature>
<dbReference type="PANTHER" id="PTHR11596:SF91">
    <property type="entry name" value="ALKALINE PHOSPHATASE-RELATED"/>
    <property type="match status" value="1"/>
</dbReference>
<keyword evidence="2" id="KW-0862">Zinc</keyword>
<evidence type="ECO:0000313" key="3">
    <source>
        <dbReference type="EMBL" id="PCG66486.1"/>
    </source>
</evidence>
<feature type="binding site" evidence="2">
    <location>
        <position position="66"/>
    </location>
    <ligand>
        <name>Zn(2+)</name>
        <dbReference type="ChEBI" id="CHEBI:29105"/>
        <label>2</label>
    </ligand>
</feature>
<evidence type="ECO:0000256" key="1">
    <source>
        <dbReference type="ARBA" id="ARBA00012647"/>
    </source>
</evidence>
<sequence>MSLNDDLPEYMLGLFGSSHMKYHMKSNPQSDPTLAELTEVAIRSLRRNEKGFFLFVEGGRIDHAHHDNLVELALDETLEMDKAVATATQLLSEDDSLIVVTADHAHVMTINGYSGRGNDILGPSRDLGRDSMPYMTLSYTNGPGFRPHVNGIRPDVTAEPNFRTLDWESHVDVPLGDETHGGDDVAVFARGPHHSMFTGLYEQSQLPHLMAYAACIGPGRHACVSAAHLPSAHFLIALLALFTSILLR</sequence>
<dbReference type="Gene3D" id="3.40.720.10">
    <property type="entry name" value="Alkaline Phosphatase, subunit A"/>
    <property type="match status" value="1"/>
</dbReference>
<dbReference type="EC" id="3.1.3.1" evidence="1"/>
<dbReference type="SMART" id="SM00098">
    <property type="entry name" value="alkPPc"/>
    <property type="match status" value="1"/>
</dbReference>
<organism evidence="3">
    <name type="scientific">Heliothis virescens</name>
    <name type="common">Tobacco budworm moth</name>
    <dbReference type="NCBI Taxonomy" id="7102"/>
    <lineage>
        <taxon>Eukaryota</taxon>
        <taxon>Metazoa</taxon>
        <taxon>Ecdysozoa</taxon>
        <taxon>Arthropoda</taxon>
        <taxon>Hexapoda</taxon>
        <taxon>Insecta</taxon>
        <taxon>Pterygota</taxon>
        <taxon>Neoptera</taxon>
        <taxon>Endopterygota</taxon>
        <taxon>Lepidoptera</taxon>
        <taxon>Glossata</taxon>
        <taxon>Ditrysia</taxon>
        <taxon>Noctuoidea</taxon>
        <taxon>Noctuidae</taxon>
        <taxon>Heliothinae</taxon>
        <taxon>Heliothis</taxon>
    </lineage>
</organism>
<keyword evidence="2" id="KW-0460">Magnesium</keyword>
<dbReference type="InterPro" id="IPR017850">
    <property type="entry name" value="Alkaline_phosphatase_core_sf"/>
</dbReference>
<reference evidence="3" key="1">
    <citation type="submission" date="2017-09" db="EMBL/GenBank/DDBJ databases">
        <title>Contemporary evolution of a Lepidopteran species, Heliothis virescens, in response to modern agricultural practices.</title>
        <authorList>
            <person name="Fritz M.L."/>
            <person name="Deyonke A.M."/>
            <person name="Papanicolaou A."/>
            <person name="Micinski S."/>
            <person name="Westbrook J."/>
            <person name="Gould F."/>
        </authorList>
    </citation>
    <scope>NUCLEOTIDE SEQUENCE [LARGE SCALE GENOMIC DNA]</scope>
    <source>
        <strain evidence="3">HvINT-</strain>
        <tissue evidence="3">Whole body</tissue>
    </source>
</reference>
<feature type="binding site" evidence="2">
    <location>
        <position position="103"/>
    </location>
    <ligand>
        <name>Zn(2+)</name>
        <dbReference type="ChEBI" id="CHEBI:29105"/>
        <label>2</label>
    </ligand>
</feature>
<dbReference type="EMBL" id="NWSH01003359">
    <property type="protein sequence ID" value="PCG66486.1"/>
    <property type="molecule type" value="Genomic_DNA"/>
</dbReference>
<dbReference type="GO" id="GO:0004035">
    <property type="term" value="F:alkaline phosphatase activity"/>
    <property type="evidence" value="ECO:0007669"/>
    <property type="project" value="UniProtKB-EC"/>
</dbReference>
<comment type="cofactor">
    <cofactor evidence="2">
        <name>Zn(2+)</name>
        <dbReference type="ChEBI" id="CHEBI:29105"/>
    </cofactor>
    <text evidence="2">Binds 2 Zn(2+) ions.</text>
</comment>
<dbReference type="AlphaFoldDB" id="A0A2A4J435"/>
<comment type="cofactor">
    <cofactor evidence="2">
        <name>Mg(2+)</name>
        <dbReference type="ChEBI" id="CHEBI:18420"/>
    </cofactor>
    <text evidence="2">Binds 1 Mg(2+) ion.</text>
</comment>
<name>A0A2A4J435_HELVI</name>
<evidence type="ECO:0000256" key="2">
    <source>
        <dbReference type="PIRSR" id="PIRSR601952-2"/>
    </source>
</evidence>
<feature type="binding site" evidence="2">
    <location>
        <position position="104"/>
    </location>
    <ligand>
        <name>Zn(2+)</name>
        <dbReference type="ChEBI" id="CHEBI:29105"/>
        <label>2</label>
    </ligand>
</feature>
<protein>
    <recommendedName>
        <fullName evidence="1">alkaline phosphatase</fullName>
        <ecNumber evidence="1">3.1.3.1</ecNumber>
    </recommendedName>
</protein>
<dbReference type="SUPFAM" id="SSF53649">
    <property type="entry name" value="Alkaline phosphatase-like"/>
    <property type="match status" value="1"/>
</dbReference>
<dbReference type="STRING" id="7102.A0A2A4J435"/>
<accession>A0A2A4J435</accession>
<keyword evidence="2" id="KW-0479">Metal-binding</keyword>